<sequence length="954" mass="102845">MRWLDAVLGRTPVVEHAQNQGPSFEIGRDQIAASYFGLPTWSDVGGIAPRVSRAEAIQVPAVKRARDLICPTIGGMPLSVYDTQRVELVSDLLSQPERHCARSISITQLVEDLLFEQVAWWRVTERGFDNYPRFVKRVCPDRVSVDEVKGEVRIDGKVVPDRDLIRFDSPNDALLVAGARAIRTLLRLDAAAANAADGIPPMDWFTPAGDSDPVEDDEVEEILGDWATARRSRRTAWIPTAVDYHQGANFSPEQLQLIETRQHAVLEVARAAGVDAEELSVSTTSRTYANTFDRRKQFVDFTLGAYLTAVEQRLSLGDVTKRGYYVRFDLDAFYRSDALSRYQAYAAGLQVGALDQSEIRPMEDKPDIPEAQMPQTTPVQASQFSTTDQAHTFDAPAAAAEFKVDLEKRTIRGLAVPYDVTVSNAGAKWQFSKGSLKYDDVSRVKFLDGHDWGKPLGRATKLEETDQGLIATFSVINTPAGDEALLMASERVKDGLSISVPASAEFQEKDGVLHAVAAPLAHVALTPCPAFDDARVTAVAASKEGETMTDPKVTTPAEGSATPPEQTAPEFSAAQLAQIQAILAPQADPANGPEVIPAAAVALAVTEALPYQFDRGGNFVPGQDHVFSADLHAMADARDIAGTGTEAGKRVMGLLGAVFATVTTDVNELNPTINRPDMYVDQMDYKTPAWDIVNKGAPPNGVQPFMFPKYNSSSGLVGDHTEGTEPTAGAFTTTSQTVTPTAISGKASITREVWDMGGNPAVSTLIFNQMVRGWREGLESATATFLNTLTAATDITITTASADDVLAGVWDAALADLQFVRGYDFSAFVIEKVLYKQFVAAVDGNGRKLYPILAPQNANGTAASRFRTLDLSGVTGIPSWALASTPGSPNNSWLFDPMTVHGWATAPLRLEFPGTDASAAYAPVAMVDLAIFGYKAFANSDIGGVRQVIYDSVA</sequence>
<dbReference type="EMBL" id="SJJY01000001">
    <property type="protein sequence ID" value="TCC26728.1"/>
    <property type="molecule type" value="Genomic_DNA"/>
</dbReference>
<dbReference type="Gene3D" id="1.20.1270.210">
    <property type="match status" value="1"/>
</dbReference>
<dbReference type="RefSeq" id="WP_131459385.1">
    <property type="nucleotide sequence ID" value="NZ_SJJY01000001.1"/>
</dbReference>
<gene>
    <name evidence="6" type="ORF">E0H58_01480</name>
</gene>
<accession>A0ABY2ACB7</accession>
<evidence type="ECO:0000313" key="6">
    <source>
        <dbReference type="EMBL" id="TCC26728.1"/>
    </source>
</evidence>
<comment type="caution">
    <text evidence="6">The sequence shown here is derived from an EMBL/GenBank/DDBJ whole genome shotgun (WGS) entry which is preliminary data.</text>
</comment>
<evidence type="ECO:0000256" key="3">
    <source>
        <dbReference type="ARBA" id="ARBA00022801"/>
    </source>
</evidence>
<reference evidence="6 7" key="1">
    <citation type="submission" date="2019-02" db="EMBL/GenBank/DDBJ databases">
        <title>Kribbella capetownensis sp. nov. and Kribbella speibonae sp. nov., isolated from soil.</title>
        <authorList>
            <person name="Curtis S.M."/>
            <person name="Norton I."/>
            <person name="Everest G.J."/>
            <person name="Meyers P.R."/>
        </authorList>
    </citation>
    <scope>NUCLEOTIDE SEQUENCE [LARGE SCALE GENOMIC DNA]</scope>
    <source>
        <strain evidence="6 7">SK5</strain>
    </source>
</reference>
<dbReference type="InterPro" id="IPR006944">
    <property type="entry name" value="Phage/GTA_portal"/>
</dbReference>
<dbReference type="SUPFAM" id="SSF56563">
    <property type="entry name" value="Major capsid protein gp5"/>
    <property type="match status" value="1"/>
</dbReference>
<keyword evidence="2" id="KW-0645">Protease</keyword>
<evidence type="ECO:0000259" key="5">
    <source>
        <dbReference type="Pfam" id="PF04586"/>
    </source>
</evidence>
<evidence type="ECO:0000256" key="2">
    <source>
        <dbReference type="ARBA" id="ARBA00022670"/>
    </source>
</evidence>
<keyword evidence="7" id="KW-1185">Reference proteome</keyword>
<proteinExistence type="predicted"/>
<feature type="region of interest" description="Disordered" evidence="4">
    <location>
        <begin position="542"/>
        <end position="566"/>
    </location>
</feature>
<dbReference type="Gene3D" id="3.40.140.120">
    <property type="match status" value="1"/>
</dbReference>
<keyword evidence="3" id="KW-0378">Hydrolase</keyword>
<dbReference type="Gene3D" id="3.30.1120.70">
    <property type="match status" value="1"/>
</dbReference>
<keyword evidence="1" id="KW-1188">Viral release from host cell</keyword>
<name>A0ABY2ACB7_9ACTN</name>
<dbReference type="InterPro" id="IPR054613">
    <property type="entry name" value="Peptidase_S78_dom"/>
</dbReference>
<evidence type="ECO:0000313" key="7">
    <source>
        <dbReference type="Proteomes" id="UP000292385"/>
    </source>
</evidence>
<dbReference type="Proteomes" id="UP000292385">
    <property type="component" value="Unassembled WGS sequence"/>
</dbReference>
<dbReference type="Pfam" id="PF04586">
    <property type="entry name" value="Peptidase_S78"/>
    <property type="match status" value="1"/>
</dbReference>
<evidence type="ECO:0000256" key="4">
    <source>
        <dbReference type="SAM" id="MobiDB-lite"/>
    </source>
</evidence>
<feature type="domain" description="Prohead serine protease" evidence="5">
    <location>
        <begin position="408"/>
        <end position="542"/>
    </location>
</feature>
<organism evidence="6 7">
    <name type="scientific">Kribbella speibonae</name>
    <dbReference type="NCBI Taxonomy" id="1572660"/>
    <lineage>
        <taxon>Bacteria</taxon>
        <taxon>Bacillati</taxon>
        <taxon>Actinomycetota</taxon>
        <taxon>Actinomycetes</taxon>
        <taxon>Propionibacteriales</taxon>
        <taxon>Kribbellaceae</taxon>
        <taxon>Kribbella</taxon>
    </lineage>
</organism>
<protein>
    <submittedName>
        <fullName evidence="6">Phage portal protein</fullName>
    </submittedName>
</protein>
<evidence type="ECO:0000256" key="1">
    <source>
        <dbReference type="ARBA" id="ARBA00022612"/>
    </source>
</evidence>
<dbReference type="Pfam" id="PF04860">
    <property type="entry name" value="Phage_portal"/>
    <property type="match status" value="1"/>
</dbReference>